<feature type="signal peptide" evidence="13">
    <location>
        <begin position="1"/>
        <end position="24"/>
    </location>
</feature>
<dbReference type="InterPro" id="IPR057598">
    <property type="entry name" value="Fn3_PTPRU"/>
</dbReference>
<keyword evidence="11" id="KW-0768">Sushi</keyword>
<feature type="disulfide bond" evidence="10">
    <location>
        <begin position="33"/>
        <end position="50"/>
    </location>
</feature>
<evidence type="ECO:0000256" key="3">
    <source>
        <dbReference type="ARBA" id="ARBA00022692"/>
    </source>
</evidence>
<feature type="chain" id="PRO_5040926614" evidence="13">
    <location>
        <begin position="25"/>
        <end position="929"/>
    </location>
</feature>
<feature type="domain" description="EGF-like" evidence="14">
    <location>
        <begin position="66"/>
        <end position="105"/>
    </location>
</feature>
<dbReference type="RefSeq" id="XP_055367848.1">
    <property type="nucleotide sequence ID" value="XM_055511873.1"/>
</dbReference>
<evidence type="ECO:0000259" key="15">
    <source>
        <dbReference type="PROSITE" id="PS50923"/>
    </source>
</evidence>
<feature type="transmembrane region" description="Helical" evidence="12">
    <location>
        <begin position="875"/>
        <end position="897"/>
    </location>
</feature>
<comment type="subcellular location">
    <subcellularLocation>
        <location evidence="1">Membrane</location>
        <topology evidence="1">Single-pass type I membrane protein</topology>
    </subcellularLocation>
</comment>
<feature type="domain" description="Sushi" evidence="15">
    <location>
        <begin position="410"/>
        <end position="469"/>
    </location>
</feature>
<dbReference type="CTD" id="64420"/>
<organism evidence="16 17">
    <name type="scientific">Betta splendens</name>
    <name type="common">Siamese fighting fish</name>
    <dbReference type="NCBI Taxonomy" id="158456"/>
    <lineage>
        <taxon>Eukaryota</taxon>
        <taxon>Metazoa</taxon>
        <taxon>Chordata</taxon>
        <taxon>Craniata</taxon>
        <taxon>Vertebrata</taxon>
        <taxon>Euteleostomi</taxon>
        <taxon>Actinopterygii</taxon>
        <taxon>Neopterygii</taxon>
        <taxon>Teleostei</taxon>
        <taxon>Neoteleostei</taxon>
        <taxon>Acanthomorphata</taxon>
        <taxon>Anabantaria</taxon>
        <taxon>Anabantiformes</taxon>
        <taxon>Anabantoidei</taxon>
        <taxon>Osphronemidae</taxon>
        <taxon>Betta</taxon>
    </lineage>
</organism>
<feature type="domain" description="EGF-like" evidence="14">
    <location>
        <begin position="118"/>
        <end position="155"/>
    </location>
</feature>
<dbReference type="SUPFAM" id="SSF57535">
    <property type="entry name" value="Complement control module/SCR domain"/>
    <property type="match status" value="8"/>
</dbReference>
<keyword evidence="16" id="KW-1185">Reference proteome</keyword>
<dbReference type="OrthoDB" id="9943809at2759"/>
<dbReference type="Gene3D" id="2.10.70.10">
    <property type="entry name" value="Complement Module, domain 1"/>
    <property type="match status" value="7"/>
</dbReference>
<feature type="domain" description="EGF-like" evidence="14">
    <location>
        <begin position="26"/>
        <end position="65"/>
    </location>
</feature>
<gene>
    <name evidence="17" type="primary">susd1</name>
</gene>
<dbReference type="AlphaFoldDB" id="A0A9W2Y1A4"/>
<keyword evidence="5" id="KW-0677">Repeat</keyword>
<evidence type="ECO:0000256" key="6">
    <source>
        <dbReference type="ARBA" id="ARBA00022989"/>
    </source>
</evidence>
<accession>A0A9W2Y1A4</accession>
<dbReference type="CDD" id="cd00054">
    <property type="entry name" value="EGF_CA"/>
    <property type="match status" value="2"/>
</dbReference>
<keyword evidence="2 10" id="KW-0245">EGF-like domain</keyword>
<evidence type="ECO:0000313" key="16">
    <source>
        <dbReference type="Proteomes" id="UP000515150"/>
    </source>
</evidence>
<dbReference type="SUPFAM" id="SSF57196">
    <property type="entry name" value="EGF/Laminin"/>
    <property type="match status" value="2"/>
</dbReference>
<feature type="domain" description="Sushi" evidence="15">
    <location>
        <begin position="350"/>
        <end position="409"/>
    </location>
</feature>
<keyword evidence="4 13" id="KW-0732">Signal</keyword>
<evidence type="ECO:0000256" key="4">
    <source>
        <dbReference type="ARBA" id="ARBA00022729"/>
    </source>
</evidence>
<name>A0A9W2Y1A4_BETSP</name>
<keyword evidence="7 12" id="KW-0472">Membrane</keyword>
<dbReference type="Pfam" id="PF23144">
    <property type="entry name" value="Fn3_PTPRU"/>
    <property type="match status" value="1"/>
</dbReference>
<dbReference type="PANTHER" id="PTHR24051">
    <property type="entry name" value="SUSHI DOMAIN-CONTAINING PROTEIN 1"/>
    <property type="match status" value="1"/>
</dbReference>
<reference evidence="17" key="1">
    <citation type="submission" date="2025-08" db="UniProtKB">
        <authorList>
            <consortium name="RefSeq"/>
        </authorList>
    </citation>
    <scope>IDENTIFICATION</scope>
</reference>
<evidence type="ECO:0000256" key="12">
    <source>
        <dbReference type="SAM" id="Phobius"/>
    </source>
</evidence>
<evidence type="ECO:0000256" key="5">
    <source>
        <dbReference type="ARBA" id="ARBA00022737"/>
    </source>
</evidence>
<dbReference type="SMART" id="SM00032">
    <property type="entry name" value="CCP"/>
    <property type="match status" value="8"/>
</dbReference>
<keyword evidence="9" id="KW-0325">Glycoprotein</keyword>
<dbReference type="InterPro" id="IPR049883">
    <property type="entry name" value="NOTCH1_EGF-like"/>
</dbReference>
<evidence type="ECO:0000256" key="13">
    <source>
        <dbReference type="SAM" id="SignalP"/>
    </source>
</evidence>
<proteinExistence type="predicted"/>
<feature type="domain" description="Sushi" evidence="15">
    <location>
        <begin position="170"/>
        <end position="229"/>
    </location>
</feature>
<dbReference type="InterPro" id="IPR000436">
    <property type="entry name" value="Sushi_SCR_CCP_dom"/>
</dbReference>
<dbReference type="InterPro" id="IPR035976">
    <property type="entry name" value="Sushi/SCR/CCP_sf"/>
</dbReference>
<dbReference type="Proteomes" id="UP000515150">
    <property type="component" value="Chromosome 9"/>
</dbReference>
<evidence type="ECO:0000256" key="9">
    <source>
        <dbReference type="ARBA" id="ARBA00023180"/>
    </source>
</evidence>
<dbReference type="InterPro" id="IPR051622">
    <property type="entry name" value="R-tyr_protein_phosphatases"/>
</dbReference>
<dbReference type="GeneID" id="114862308"/>
<evidence type="ECO:0000256" key="7">
    <source>
        <dbReference type="ARBA" id="ARBA00023136"/>
    </source>
</evidence>
<feature type="domain" description="Sushi" evidence="15">
    <location>
        <begin position="470"/>
        <end position="529"/>
    </location>
</feature>
<dbReference type="PROSITE" id="PS00010">
    <property type="entry name" value="ASX_HYDROXYL"/>
    <property type="match status" value="1"/>
</dbReference>
<dbReference type="InterPro" id="IPR000742">
    <property type="entry name" value="EGF"/>
</dbReference>
<keyword evidence="8 10" id="KW-1015">Disulfide bond</keyword>
<comment type="caution">
    <text evidence="10">Lacks conserved residue(s) required for the propagation of feature annotation.</text>
</comment>
<dbReference type="SMART" id="SM00181">
    <property type="entry name" value="EGF"/>
    <property type="match status" value="3"/>
</dbReference>
<evidence type="ECO:0000313" key="17">
    <source>
        <dbReference type="RefSeq" id="XP_055367848.1"/>
    </source>
</evidence>
<dbReference type="Pfam" id="PF07645">
    <property type="entry name" value="EGF_CA"/>
    <property type="match status" value="2"/>
</dbReference>
<feature type="domain" description="Sushi" evidence="15">
    <location>
        <begin position="530"/>
        <end position="589"/>
    </location>
</feature>
<evidence type="ECO:0000256" key="1">
    <source>
        <dbReference type="ARBA" id="ARBA00004479"/>
    </source>
</evidence>
<dbReference type="Gene3D" id="2.10.25.10">
    <property type="entry name" value="Laminin"/>
    <property type="match status" value="2"/>
</dbReference>
<feature type="domain" description="Sushi" evidence="15">
    <location>
        <begin position="230"/>
        <end position="289"/>
    </location>
</feature>
<dbReference type="PROSITE" id="PS01186">
    <property type="entry name" value="EGF_2"/>
    <property type="match status" value="1"/>
</dbReference>
<feature type="domain" description="Sushi" evidence="15">
    <location>
        <begin position="290"/>
        <end position="349"/>
    </location>
</feature>
<dbReference type="PANTHER" id="PTHR24051:SF5">
    <property type="entry name" value="SUSHI DOMAIN-CONTAINING PROTEIN 1"/>
    <property type="match status" value="1"/>
</dbReference>
<dbReference type="GO" id="GO:0016020">
    <property type="term" value="C:membrane"/>
    <property type="evidence" value="ECO:0007669"/>
    <property type="project" value="UniProtKB-SubCell"/>
</dbReference>
<dbReference type="GO" id="GO:0005509">
    <property type="term" value="F:calcium ion binding"/>
    <property type="evidence" value="ECO:0007669"/>
    <property type="project" value="InterPro"/>
</dbReference>
<evidence type="ECO:0000256" key="10">
    <source>
        <dbReference type="PROSITE-ProRule" id="PRU00076"/>
    </source>
</evidence>
<dbReference type="PROSITE" id="PS50923">
    <property type="entry name" value="SUSHI"/>
    <property type="match status" value="7"/>
</dbReference>
<protein>
    <submittedName>
        <fullName evidence="17">Sushi domain-containing protein 1 isoform X1</fullName>
    </submittedName>
</protein>
<dbReference type="PROSITE" id="PS01187">
    <property type="entry name" value="EGF_CA"/>
    <property type="match status" value="1"/>
</dbReference>
<keyword evidence="3 12" id="KW-0812">Transmembrane</keyword>
<evidence type="ECO:0000256" key="2">
    <source>
        <dbReference type="ARBA" id="ARBA00022536"/>
    </source>
</evidence>
<dbReference type="InterPro" id="IPR018097">
    <property type="entry name" value="EGF_Ca-bd_CS"/>
</dbReference>
<keyword evidence="6 12" id="KW-1133">Transmembrane helix</keyword>
<dbReference type="PROSITE" id="PS50026">
    <property type="entry name" value="EGF_3"/>
    <property type="match status" value="3"/>
</dbReference>
<evidence type="ECO:0000259" key="14">
    <source>
        <dbReference type="PROSITE" id="PS50026"/>
    </source>
</evidence>
<dbReference type="Pfam" id="PF00084">
    <property type="entry name" value="Sushi"/>
    <property type="match status" value="7"/>
</dbReference>
<dbReference type="SMART" id="SM00179">
    <property type="entry name" value="EGF_CA"/>
    <property type="match status" value="2"/>
</dbReference>
<dbReference type="FunFam" id="2.10.25.10:FF:000005">
    <property type="entry name" value="Fibrillin 2"/>
    <property type="match status" value="1"/>
</dbReference>
<sequence>MDDGNITAFVLLLGVVAGAMTVCGQSLDVCATCHTNATCEDKDDGSGKVCNCKYGFVGNGRTFCQDKDECQIGASNICGQHTTCHNTYGSFYCTCHDGYSPSNSMSTFIPNDGTHCTDIDECRVAGLCGEGGSCRNLEGSVECSCEVGYRVQNGAEPFHPRRDRAACKEVDCGRPVPVEDTVLLSVTGTTYGSEATYACDQGFVWRSGDNSSVCGADGRWKGPTLACEEVDCGPPPALPHAQMLWNESSKMGAEVVYQCNPGYHNVGKGNVSTCSAAGQWERPPLLCQETLCGRPRKIETTEQVWDGNSSPGSTVLYICKEGLYNRGTSNVSVCNTNGQWTVPALSCQEILCGDPPALPHTGQVWNGSSSPGSTVTYYCKIGFSHSEGDNVSLCTRNGSWTRPSMSCQEVHCGAPRPVPHAVMLWDAGSAFGSRVVYGCEPGYRSVGRGNVSVCTASGEWEEALLQCEEITCSEPVFKPHAKMLWDGTSHIGSVVYYQCDEGYRTRSPQNHSVCGENGQWEDVDLWCEEISCGPPHSPPYTNLLWDHTSKPGSTVWYECMDGFYLESGNNNSVCSISGVWGEVSVTCKAKCGPAPFLAHAEVVWHNTSVVIHRCADGFHSWRGSGVSVCGGAGAWHRATLRCIERKPPINHLFVQNQKCLHWRAEKYEEDTEVYKVVFTGSRDFQRSFHDQRKQFLSSKAEQLDLCLNLLPVTNYSIFITAVTAKFTASTTANTSLTVPPAPLVYYREFETLAPTLSLRRSVSTLDPISLYQVLVLPAEGIVVFDCSSSGSSDPSVQNTRSSEYVAAQIHVRHVGTQMNFTVGDRLHYGGFFNAPLEHGRDYYIILRAVSQWKTALKSVCVMWAKVKGTSSSLRVSLLSAAASVVVVAMVILGGYIFTRYGGYKAQHIIHLIMCETISFNYMDWFISYQ</sequence>
<dbReference type="InterPro" id="IPR001881">
    <property type="entry name" value="EGF-like_Ca-bd_dom"/>
</dbReference>
<evidence type="ECO:0000256" key="11">
    <source>
        <dbReference type="PROSITE-ProRule" id="PRU00302"/>
    </source>
</evidence>
<dbReference type="InterPro" id="IPR000152">
    <property type="entry name" value="EGF-type_Asp/Asn_hydroxyl_site"/>
</dbReference>
<evidence type="ECO:0000256" key="8">
    <source>
        <dbReference type="ARBA" id="ARBA00023157"/>
    </source>
</evidence>
<dbReference type="CDD" id="cd00033">
    <property type="entry name" value="CCP"/>
    <property type="match status" value="7"/>
</dbReference>